<evidence type="ECO:0000313" key="3">
    <source>
        <dbReference type="Proteomes" id="UP000298663"/>
    </source>
</evidence>
<gene>
    <name evidence="2" type="ORF">L596_005444</name>
</gene>
<dbReference type="AlphaFoldDB" id="A0A4V6I8Q2"/>
<proteinExistence type="predicted"/>
<accession>A0A4V6I8Q2</accession>
<reference evidence="2 3" key="2">
    <citation type="journal article" date="2019" name="G3 (Bethesda)">
        <title>Hybrid Assembly of the Genome of the Entomopathogenic Nematode Steinernema carpocapsae Identifies the X-Chromosome.</title>
        <authorList>
            <person name="Serra L."/>
            <person name="Macchietto M."/>
            <person name="Macias-Munoz A."/>
            <person name="McGill C.J."/>
            <person name="Rodriguez I.M."/>
            <person name="Rodriguez B."/>
            <person name="Murad R."/>
            <person name="Mortazavi A."/>
        </authorList>
    </citation>
    <scope>NUCLEOTIDE SEQUENCE [LARGE SCALE GENOMIC DNA]</scope>
    <source>
        <strain evidence="2 3">ALL</strain>
    </source>
</reference>
<organism evidence="2 3">
    <name type="scientific">Steinernema carpocapsae</name>
    <name type="common">Entomopathogenic nematode</name>
    <dbReference type="NCBI Taxonomy" id="34508"/>
    <lineage>
        <taxon>Eukaryota</taxon>
        <taxon>Metazoa</taxon>
        <taxon>Ecdysozoa</taxon>
        <taxon>Nematoda</taxon>
        <taxon>Chromadorea</taxon>
        <taxon>Rhabditida</taxon>
        <taxon>Tylenchina</taxon>
        <taxon>Panagrolaimomorpha</taxon>
        <taxon>Strongyloidoidea</taxon>
        <taxon>Steinernematidae</taxon>
        <taxon>Steinernema</taxon>
    </lineage>
</organism>
<evidence type="ECO:0000313" key="2">
    <source>
        <dbReference type="EMBL" id="TMS38803.1"/>
    </source>
</evidence>
<dbReference type="EMBL" id="AZBU02000001">
    <property type="protein sequence ID" value="TMS38803.1"/>
    <property type="molecule type" value="Genomic_DNA"/>
</dbReference>
<feature type="region of interest" description="Disordered" evidence="1">
    <location>
        <begin position="1"/>
        <end position="22"/>
    </location>
</feature>
<protein>
    <submittedName>
        <fullName evidence="2">Uncharacterized protein</fullName>
    </submittedName>
</protein>
<keyword evidence="3" id="KW-1185">Reference proteome</keyword>
<sequence>MVSDSPGVPLLAAEEDGQHLRVPREDGQRHVQFKIGEAGAGCSPPGSPTADLNILQELLSTRVNYVNGMVMEEITCIQDLAGRVDDRALLCLRYCKIVTASLKSRSVRNLKYF</sequence>
<comment type="caution">
    <text evidence="2">The sequence shown here is derived from an EMBL/GenBank/DDBJ whole genome shotgun (WGS) entry which is preliminary data.</text>
</comment>
<evidence type="ECO:0000256" key="1">
    <source>
        <dbReference type="SAM" id="MobiDB-lite"/>
    </source>
</evidence>
<dbReference type="EMBL" id="CM016762">
    <property type="protein sequence ID" value="TMS38803.1"/>
    <property type="molecule type" value="Genomic_DNA"/>
</dbReference>
<reference evidence="2 3" key="1">
    <citation type="journal article" date="2015" name="Genome Biol.">
        <title>Comparative genomics of Steinernema reveals deeply conserved gene regulatory networks.</title>
        <authorList>
            <person name="Dillman A.R."/>
            <person name="Macchietto M."/>
            <person name="Porter C.F."/>
            <person name="Rogers A."/>
            <person name="Williams B."/>
            <person name="Antoshechkin I."/>
            <person name="Lee M.M."/>
            <person name="Goodwin Z."/>
            <person name="Lu X."/>
            <person name="Lewis E.E."/>
            <person name="Goodrich-Blair H."/>
            <person name="Stock S.P."/>
            <person name="Adams B.J."/>
            <person name="Sternberg P.W."/>
            <person name="Mortazavi A."/>
        </authorList>
    </citation>
    <scope>NUCLEOTIDE SEQUENCE [LARGE SCALE GENOMIC DNA]</scope>
    <source>
        <strain evidence="2 3">ALL</strain>
    </source>
</reference>
<dbReference type="Proteomes" id="UP000298663">
    <property type="component" value="Chromosome X"/>
</dbReference>
<name>A0A4V6I8Q2_STECR</name>